<organism evidence="5 6">
    <name type="scientific">Corynebacterium tuberculostearicum</name>
    <dbReference type="NCBI Taxonomy" id="38304"/>
    <lineage>
        <taxon>Bacteria</taxon>
        <taxon>Bacillati</taxon>
        <taxon>Actinomycetota</taxon>
        <taxon>Actinomycetes</taxon>
        <taxon>Mycobacteriales</taxon>
        <taxon>Corynebacteriaceae</taxon>
        <taxon>Corynebacterium</taxon>
    </lineage>
</organism>
<dbReference type="InterPro" id="IPR002053">
    <property type="entry name" value="Glyco_hydro_25"/>
</dbReference>
<dbReference type="Pfam" id="PF01183">
    <property type="entry name" value="Glyco_hydro_25"/>
    <property type="match status" value="1"/>
</dbReference>
<dbReference type="PROSITE" id="PS51904">
    <property type="entry name" value="GLYCOSYL_HYDROL_F25_2"/>
    <property type="match status" value="1"/>
</dbReference>
<dbReference type="InterPro" id="IPR017853">
    <property type="entry name" value="GH"/>
</dbReference>
<dbReference type="InterPro" id="IPR018077">
    <property type="entry name" value="Glyco_hydro_fam25_subgr"/>
</dbReference>
<evidence type="ECO:0000256" key="2">
    <source>
        <dbReference type="ARBA" id="ARBA00022801"/>
    </source>
</evidence>
<feature type="chain" id="PRO_5039014164" evidence="4">
    <location>
        <begin position="29"/>
        <end position="386"/>
    </location>
</feature>
<gene>
    <name evidence="5" type="ORF">JDP02_00785</name>
</gene>
<evidence type="ECO:0000256" key="4">
    <source>
        <dbReference type="SAM" id="SignalP"/>
    </source>
</evidence>
<protein>
    <submittedName>
        <fullName evidence="5">Glycoside hydrolase family 25 protein</fullName>
    </submittedName>
</protein>
<sequence length="386" mass="40643">MTSKKALRKSITAVVTVAALAVSGTAIAQAVSFGAPKGIDVAAHQHPGGTPIDWSKVRSDGQSFAFVKATEGGDWVNPHYVQDIQAANAAGLKTGAYHYARPAGDAKTQAANFAAQIALAPNQTLPPALDIEVTEGKSAAQLEQWIEEFTSELKRLTGRTPMIYTYKYFWMGQMNNSQKFSDMPLWLAAYQDQAPEAVGGWNELSFWQRSGSGKVAGISTDVDMNLFNGSKQQLRSFSDGNYVDVGGALEQLVVSDGLDLSSDSTPLIGAILALAAGLIAIPQLADAAEKSGLDPEAAKGLASFVKTLQDKDALPVEDLGDMAKGNFSVSDLAILLDNAGHVNNVKSGNVSESEVSEAKNAAKNAGADVPDFDAAQVATLLNRVLQ</sequence>
<evidence type="ECO:0000256" key="1">
    <source>
        <dbReference type="ARBA" id="ARBA00010646"/>
    </source>
</evidence>
<dbReference type="GO" id="GO:0003796">
    <property type="term" value="F:lysozyme activity"/>
    <property type="evidence" value="ECO:0007669"/>
    <property type="project" value="InterPro"/>
</dbReference>
<accession>A0A8I1LAA3</accession>
<comment type="caution">
    <text evidence="5">The sequence shown here is derived from an EMBL/GenBank/DDBJ whole genome shotgun (WGS) entry which is preliminary data.</text>
</comment>
<dbReference type="GO" id="GO:0009253">
    <property type="term" value="P:peptidoglycan catabolic process"/>
    <property type="evidence" value="ECO:0007669"/>
    <property type="project" value="InterPro"/>
</dbReference>
<proteinExistence type="inferred from homology"/>
<name>A0A8I1LAA3_9CORY</name>
<dbReference type="PANTHER" id="PTHR34135">
    <property type="entry name" value="LYSOZYME"/>
    <property type="match status" value="1"/>
</dbReference>
<evidence type="ECO:0000313" key="6">
    <source>
        <dbReference type="Proteomes" id="UP000603369"/>
    </source>
</evidence>
<dbReference type="EMBL" id="JAEHFL010000001">
    <property type="protein sequence ID" value="MBK3427055.1"/>
    <property type="molecule type" value="Genomic_DNA"/>
</dbReference>
<keyword evidence="3" id="KW-0326">Glycosidase</keyword>
<dbReference type="Gene3D" id="3.20.20.80">
    <property type="entry name" value="Glycosidases"/>
    <property type="match status" value="1"/>
</dbReference>
<feature type="signal peptide" evidence="4">
    <location>
        <begin position="1"/>
        <end position="28"/>
    </location>
</feature>
<comment type="similarity">
    <text evidence="1">Belongs to the glycosyl hydrolase 25 family.</text>
</comment>
<evidence type="ECO:0000313" key="5">
    <source>
        <dbReference type="EMBL" id="MBK3427055.1"/>
    </source>
</evidence>
<dbReference type="SUPFAM" id="SSF51445">
    <property type="entry name" value="(Trans)glycosidases"/>
    <property type="match status" value="1"/>
</dbReference>
<dbReference type="PANTHER" id="PTHR34135:SF2">
    <property type="entry name" value="LYSOZYME"/>
    <property type="match status" value="1"/>
</dbReference>
<dbReference type="SMART" id="SM00641">
    <property type="entry name" value="Glyco_25"/>
    <property type="match status" value="1"/>
</dbReference>
<keyword evidence="6" id="KW-1185">Reference proteome</keyword>
<dbReference type="Proteomes" id="UP000603369">
    <property type="component" value="Unassembled WGS sequence"/>
</dbReference>
<reference evidence="5 6" key="1">
    <citation type="submission" date="2020-12" db="EMBL/GenBank/DDBJ databases">
        <title>Draft genome sequence of the commensal strain Corynebacterium tuberculostearicum MFP09/CIP 102622 isolated from human skin.</title>
        <authorList>
            <person name="Boukerb A.M."/>
            <person name="Janvier X."/>
            <person name="Feuilloley M.G.J."/>
            <person name="Groboillot A."/>
        </authorList>
    </citation>
    <scope>NUCLEOTIDE SEQUENCE [LARGE SCALE GENOMIC DNA]</scope>
    <source>
        <strain evidence="5 6">CIP 102622</strain>
    </source>
</reference>
<dbReference type="RefSeq" id="WP_200435203.1">
    <property type="nucleotide sequence ID" value="NZ_JAEHFL010000001.1"/>
</dbReference>
<keyword evidence="4" id="KW-0732">Signal</keyword>
<dbReference type="GO" id="GO:0016998">
    <property type="term" value="P:cell wall macromolecule catabolic process"/>
    <property type="evidence" value="ECO:0007669"/>
    <property type="project" value="InterPro"/>
</dbReference>
<dbReference type="GO" id="GO:0016052">
    <property type="term" value="P:carbohydrate catabolic process"/>
    <property type="evidence" value="ECO:0007669"/>
    <property type="project" value="TreeGrafter"/>
</dbReference>
<evidence type="ECO:0000256" key="3">
    <source>
        <dbReference type="ARBA" id="ARBA00023295"/>
    </source>
</evidence>
<dbReference type="AlphaFoldDB" id="A0A8I1LAA3"/>
<dbReference type="CDD" id="cd00599">
    <property type="entry name" value="GH25_muramidase"/>
    <property type="match status" value="1"/>
</dbReference>
<keyword evidence="2 5" id="KW-0378">Hydrolase</keyword>